<dbReference type="AlphaFoldDB" id="A0A066X863"/>
<name>A0A066X863_COLSU</name>
<evidence type="ECO:0000313" key="2">
    <source>
        <dbReference type="Proteomes" id="UP000027238"/>
    </source>
</evidence>
<protein>
    <submittedName>
        <fullName evidence="1">Uncharacterized protein</fullName>
    </submittedName>
</protein>
<organism evidence="1 2">
    <name type="scientific">Colletotrichum sublineola</name>
    <name type="common">Sorghum anthracnose fungus</name>
    <dbReference type="NCBI Taxonomy" id="1173701"/>
    <lineage>
        <taxon>Eukaryota</taxon>
        <taxon>Fungi</taxon>
        <taxon>Dikarya</taxon>
        <taxon>Ascomycota</taxon>
        <taxon>Pezizomycotina</taxon>
        <taxon>Sordariomycetes</taxon>
        <taxon>Hypocreomycetidae</taxon>
        <taxon>Glomerellales</taxon>
        <taxon>Glomerellaceae</taxon>
        <taxon>Colletotrichum</taxon>
        <taxon>Colletotrichum graminicola species complex</taxon>
    </lineage>
</organism>
<sequence>MVCTELLRKAYSKAAHLFTSYKPRRIHKKKAPNLRVVQSCPDTQQPNLSRQLRLLPRADEIEELESSYPCQTLQQALVAAGRQVYPPRSAGQYDIYVRIFLAVEQSDQTIELRQLSKRFHCYALAQLHPKGTSIDPIVKQIKDAVPKDDGIKQKVYNILWVGRKWATIVALLDSVVKSANMSVSVPSLLGVLCVLGPGSTWERASKESLRAALSNLALRTDLCEQVSKHTEFASTTLAWILNEQSFAPPESPLTFISDPLFPRATSTFRLSRQASSITRLGHQTRRLSTTNSEVSIDMLYRGGTPRKRWTEDGGIENTGAPHDVILQPLLSNMSTLNDAMCELRRLSAVSTDVEGTYTLHPDVKATVLEKLPSASYPFWRLQALITAYRAVPWKYLEVVEPHLGAILTTHVAHTLTAVREHDGYESLSMSDRVDIVLTLIEASRFPGMEWKRLAVSQAKATMCGLQDQMHAAIGSTVYQRALDLFQNEDLSSAMDTLKEWRLTEPASPAEEAVLFRMNLLRGKILRFQGKFQDSLECLSKSRCVAEQLGELHFDEDAADLVVEVADTMIELNDPIRAEQLLKEQLERQYYTPAARALLSLSLAGSLFAQQRFLEADRLCRDVESQRLSKMARLRLCITAAKLRHVTSHWEGAFSWWTQALLAINKFPPTSGHATRIIYVSLCDVLKHQGQQELEQASRAQVANLETLSGHAEAKHWIAGLPNTTCEVCGFIGCMASARDRLLRPCVGLFAKSGSPQFPS</sequence>
<dbReference type="InterPro" id="IPR011990">
    <property type="entry name" value="TPR-like_helical_dom_sf"/>
</dbReference>
<dbReference type="OrthoDB" id="427518at2759"/>
<dbReference type="HOGENOM" id="CLU_015933_0_0_1"/>
<accession>A0A066X863</accession>
<dbReference type="eggNOG" id="ENOG502SJYW">
    <property type="taxonomic scope" value="Eukaryota"/>
</dbReference>
<dbReference type="OMA" id="HWIAGFR"/>
<keyword evidence="2" id="KW-1185">Reference proteome</keyword>
<gene>
    <name evidence="1" type="ORF">CSUB01_12455</name>
</gene>
<evidence type="ECO:0000313" key="1">
    <source>
        <dbReference type="EMBL" id="KDN65348.1"/>
    </source>
</evidence>
<dbReference type="Gene3D" id="1.25.40.10">
    <property type="entry name" value="Tetratricopeptide repeat domain"/>
    <property type="match status" value="1"/>
</dbReference>
<dbReference type="Proteomes" id="UP000027238">
    <property type="component" value="Unassembled WGS sequence"/>
</dbReference>
<proteinExistence type="predicted"/>
<reference evidence="2" key="1">
    <citation type="journal article" date="2014" name="Genome Announc.">
        <title>Draft genome sequence of Colletotrichum sublineola, a destructive pathogen of cultivated sorghum.</title>
        <authorList>
            <person name="Baroncelli R."/>
            <person name="Sanz-Martin J.M."/>
            <person name="Rech G.E."/>
            <person name="Sukno S.A."/>
            <person name="Thon M.R."/>
        </authorList>
    </citation>
    <scope>NUCLEOTIDE SEQUENCE [LARGE SCALE GENOMIC DNA]</scope>
    <source>
        <strain evidence="2">TX430BB</strain>
    </source>
</reference>
<dbReference type="STRING" id="1173701.A0A066X863"/>
<comment type="caution">
    <text evidence="1">The sequence shown here is derived from an EMBL/GenBank/DDBJ whole genome shotgun (WGS) entry which is preliminary data.</text>
</comment>
<dbReference type="EMBL" id="JMSE01001041">
    <property type="protein sequence ID" value="KDN65348.1"/>
    <property type="molecule type" value="Genomic_DNA"/>
</dbReference>